<dbReference type="InterPro" id="IPR011051">
    <property type="entry name" value="RmlC_Cupin_sf"/>
</dbReference>
<keyword evidence="5" id="KW-1185">Reference proteome</keyword>
<name>A0ABS3W812_9BACL</name>
<sequence>MLSIVLKGDLRHEDNLGNVMITNFGGVQRMSAGTGVVHTEHNPSETEDVSLQLWFEPEQRGLTPSYKATRFNLLLFAF</sequence>
<evidence type="ECO:0000256" key="2">
    <source>
        <dbReference type="RuleBase" id="RU003457"/>
    </source>
</evidence>
<evidence type="ECO:0000256" key="1">
    <source>
        <dbReference type="ARBA" id="ARBA00008416"/>
    </source>
</evidence>
<comment type="caution">
    <text evidence="4">The sequence shown here is derived from an EMBL/GenBank/DDBJ whole genome shotgun (WGS) entry which is preliminary data.</text>
</comment>
<comment type="similarity">
    <text evidence="1 2">Belongs to the pirin family.</text>
</comment>
<dbReference type="PANTHER" id="PTHR43212">
    <property type="entry name" value="QUERCETIN 2,3-DIOXYGENASE"/>
    <property type="match status" value="1"/>
</dbReference>
<dbReference type="PANTHER" id="PTHR43212:SF3">
    <property type="entry name" value="QUERCETIN 2,3-DIOXYGENASE"/>
    <property type="match status" value="1"/>
</dbReference>
<dbReference type="InterPro" id="IPR012093">
    <property type="entry name" value="Pirin"/>
</dbReference>
<protein>
    <submittedName>
        <fullName evidence="4">Pirin family protein</fullName>
    </submittedName>
</protein>
<dbReference type="Gene3D" id="2.60.120.10">
    <property type="entry name" value="Jelly Rolls"/>
    <property type="match status" value="1"/>
</dbReference>
<accession>A0ABS3W812</accession>
<dbReference type="Pfam" id="PF02678">
    <property type="entry name" value="Pirin"/>
    <property type="match status" value="1"/>
</dbReference>
<dbReference type="EMBL" id="JAGGDJ010000004">
    <property type="protein sequence ID" value="MBO7744451.1"/>
    <property type="molecule type" value="Genomic_DNA"/>
</dbReference>
<evidence type="ECO:0000313" key="5">
    <source>
        <dbReference type="Proteomes" id="UP000670947"/>
    </source>
</evidence>
<organism evidence="4 5">
    <name type="scientific">Paenibacillus artemisiicola</name>
    <dbReference type="NCBI Taxonomy" id="1172618"/>
    <lineage>
        <taxon>Bacteria</taxon>
        <taxon>Bacillati</taxon>
        <taxon>Bacillota</taxon>
        <taxon>Bacilli</taxon>
        <taxon>Bacillales</taxon>
        <taxon>Paenibacillaceae</taxon>
        <taxon>Paenibacillus</taxon>
    </lineage>
</organism>
<dbReference type="InterPro" id="IPR003829">
    <property type="entry name" value="Pirin_N_dom"/>
</dbReference>
<evidence type="ECO:0000259" key="3">
    <source>
        <dbReference type="Pfam" id="PF02678"/>
    </source>
</evidence>
<reference evidence="4 5" key="1">
    <citation type="submission" date="2021-03" db="EMBL/GenBank/DDBJ databases">
        <title>Paenibacillus artemisicola MWE-103 whole genome sequence.</title>
        <authorList>
            <person name="Ham Y.J."/>
        </authorList>
    </citation>
    <scope>NUCLEOTIDE SEQUENCE [LARGE SCALE GENOMIC DNA]</scope>
    <source>
        <strain evidence="4 5">MWE-103</strain>
    </source>
</reference>
<dbReference type="SUPFAM" id="SSF51182">
    <property type="entry name" value="RmlC-like cupins"/>
    <property type="match status" value="1"/>
</dbReference>
<dbReference type="InterPro" id="IPR014710">
    <property type="entry name" value="RmlC-like_jellyroll"/>
</dbReference>
<gene>
    <name evidence="4" type="ORF">I8J29_09610</name>
</gene>
<feature type="domain" description="Pirin N-terminal" evidence="3">
    <location>
        <begin position="2"/>
        <end position="54"/>
    </location>
</feature>
<proteinExistence type="inferred from homology"/>
<dbReference type="Proteomes" id="UP000670947">
    <property type="component" value="Unassembled WGS sequence"/>
</dbReference>
<evidence type="ECO:0000313" key="4">
    <source>
        <dbReference type="EMBL" id="MBO7744451.1"/>
    </source>
</evidence>